<keyword evidence="14" id="KW-0961">Cell wall biogenesis/degradation</keyword>
<dbReference type="AlphaFoldDB" id="A0A2M7MG26"/>
<evidence type="ECO:0000256" key="10">
    <source>
        <dbReference type="ARBA" id="ARBA00023251"/>
    </source>
</evidence>
<dbReference type="GO" id="GO:0005886">
    <property type="term" value="C:plasma membrane"/>
    <property type="evidence" value="ECO:0007669"/>
    <property type="project" value="UniProtKB-SubCell"/>
</dbReference>
<dbReference type="GO" id="GO:0008360">
    <property type="term" value="P:regulation of cell shape"/>
    <property type="evidence" value="ECO:0007669"/>
    <property type="project" value="UniProtKB-KW"/>
</dbReference>
<name>A0A2M7MG26_9BACT</name>
<comment type="subcellular location">
    <subcellularLocation>
        <location evidence="1 14">Cell membrane</location>
        <topology evidence="1 14">Multi-pass membrane protein</topology>
    </subcellularLocation>
</comment>
<keyword evidence="7 14" id="KW-0378">Hydrolase</keyword>
<feature type="transmembrane region" description="Helical" evidence="14">
    <location>
        <begin position="113"/>
        <end position="131"/>
    </location>
</feature>
<evidence type="ECO:0000256" key="1">
    <source>
        <dbReference type="ARBA" id="ARBA00004651"/>
    </source>
</evidence>
<dbReference type="Proteomes" id="UP000230658">
    <property type="component" value="Unassembled WGS sequence"/>
</dbReference>
<feature type="transmembrane region" description="Helical" evidence="14">
    <location>
        <begin position="7"/>
        <end position="34"/>
    </location>
</feature>
<sequence length="267" mass="29256">MSIFQSIILGIIQGLTEFLPISSSGHLILVPWIFNWTDQGLAYDALIHLATGLAIIIALRQEIGRILAGFNFKRQDSAYRKNRKSFGLIVLAVIPAGLAGLIFDNLIEEKLRIVEVVAWSLIFWGVVLWWAEYYNNKLTKKSSLEQLSWPHALGVGLMQVVALIPGTSRSGITISAGLFGGMDKKTAVKFSFLVGLPLMLGAGILKFFEMISREGLGENGLALAAGFVSTLISGIIAIKLLLWLAEKANFNVFVIYRILLGIVLLLV</sequence>
<comment type="miscellaneous">
    <text evidence="14">Bacitracin is thought to be involved in the inhibition of peptidoglycan synthesis by sequestering undecaprenyl diphosphate, thereby reducing the pool of lipid carrier available.</text>
</comment>
<evidence type="ECO:0000313" key="16">
    <source>
        <dbReference type="Proteomes" id="UP000230658"/>
    </source>
</evidence>
<dbReference type="PANTHER" id="PTHR30622:SF4">
    <property type="entry name" value="UNDECAPRENYL-DIPHOSPHATASE"/>
    <property type="match status" value="1"/>
</dbReference>
<evidence type="ECO:0000256" key="13">
    <source>
        <dbReference type="ARBA" id="ARBA00047594"/>
    </source>
</evidence>
<dbReference type="EC" id="3.6.1.27" evidence="3 14"/>
<comment type="caution">
    <text evidence="15">The sequence shown here is derived from an EMBL/GenBank/DDBJ whole genome shotgun (WGS) entry which is preliminary data.</text>
</comment>
<feature type="transmembrane region" description="Helical" evidence="14">
    <location>
        <begin position="40"/>
        <end position="59"/>
    </location>
</feature>
<keyword evidence="14" id="KW-0133">Cell shape</keyword>
<feature type="transmembrane region" description="Helical" evidence="14">
    <location>
        <begin position="248"/>
        <end position="266"/>
    </location>
</feature>
<dbReference type="PANTHER" id="PTHR30622">
    <property type="entry name" value="UNDECAPRENYL-DIPHOSPHATASE"/>
    <property type="match status" value="1"/>
</dbReference>
<dbReference type="HAMAP" id="MF_01006">
    <property type="entry name" value="Undec_diphosphatase"/>
    <property type="match status" value="1"/>
</dbReference>
<comment type="function">
    <text evidence="14">Catalyzes the dephosphorylation of undecaprenyl diphosphate (UPP). Confers resistance to bacitracin.</text>
</comment>
<organism evidence="15 16">
    <name type="scientific">Candidatus Kuenenbacteria bacterium CG_4_10_14_3_um_filter_39_14</name>
    <dbReference type="NCBI Taxonomy" id="1974614"/>
    <lineage>
        <taxon>Bacteria</taxon>
        <taxon>Candidatus Kueneniibacteriota</taxon>
    </lineage>
</organism>
<keyword evidence="10 14" id="KW-0046">Antibiotic resistance</keyword>
<dbReference type="InterPro" id="IPR003824">
    <property type="entry name" value="UppP"/>
</dbReference>
<evidence type="ECO:0000256" key="14">
    <source>
        <dbReference type="HAMAP-Rule" id="MF_01006"/>
    </source>
</evidence>
<evidence type="ECO:0000256" key="3">
    <source>
        <dbReference type="ARBA" id="ARBA00012374"/>
    </source>
</evidence>
<evidence type="ECO:0000256" key="6">
    <source>
        <dbReference type="ARBA" id="ARBA00022692"/>
    </source>
</evidence>
<keyword evidence="8 14" id="KW-1133">Transmembrane helix</keyword>
<proteinExistence type="inferred from homology"/>
<evidence type="ECO:0000256" key="2">
    <source>
        <dbReference type="ARBA" id="ARBA00010621"/>
    </source>
</evidence>
<dbReference type="GO" id="GO:0009252">
    <property type="term" value="P:peptidoglycan biosynthetic process"/>
    <property type="evidence" value="ECO:0007669"/>
    <property type="project" value="UniProtKB-KW"/>
</dbReference>
<dbReference type="EMBL" id="PFJV01000094">
    <property type="protein sequence ID" value="PIX92040.1"/>
    <property type="molecule type" value="Genomic_DNA"/>
</dbReference>
<evidence type="ECO:0000256" key="12">
    <source>
        <dbReference type="ARBA" id="ARBA00032932"/>
    </source>
</evidence>
<keyword evidence="5 14" id="KW-1003">Cell membrane</keyword>
<comment type="similarity">
    <text evidence="2 14">Belongs to the UppP family.</text>
</comment>
<keyword evidence="14" id="KW-0573">Peptidoglycan synthesis</keyword>
<dbReference type="GO" id="GO:0050380">
    <property type="term" value="F:undecaprenyl-diphosphatase activity"/>
    <property type="evidence" value="ECO:0007669"/>
    <property type="project" value="UniProtKB-UniRule"/>
</dbReference>
<feature type="transmembrane region" description="Helical" evidence="14">
    <location>
        <begin position="190"/>
        <end position="208"/>
    </location>
</feature>
<evidence type="ECO:0000256" key="11">
    <source>
        <dbReference type="ARBA" id="ARBA00032707"/>
    </source>
</evidence>
<dbReference type="GO" id="GO:0046677">
    <property type="term" value="P:response to antibiotic"/>
    <property type="evidence" value="ECO:0007669"/>
    <property type="project" value="UniProtKB-UniRule"/>
</dbReference>
<dbReference type="Pfam" id="PF02673">
    <property type="entry name" value="BacA"/>
    <property type="match status" value="1"/>
</dbReference>
<gene>
    <name evidence="14 15" type="primary">uppP</name>
    <name evidence="15" type="ORF">COZ26_03950</name>
</gene>
<reference evidence="16" key="1">
    <citation type="submission" date="2017-09" db="EMBL/GenBank/DDBJ databases">
        <title>Depth-based differentiation of microbial function through sediment-hosted aquifers and enrichment of novel symbionts in the deep terrestrial subsurface.</title>
        <authorList>
            <person name="Probst A.J."/>
            <person name="Ladd B."/>
            <person name="Jarett J.K."/>
            <person name="Geller-Mcgrath D.E."/>
            <person name="Sieber C.M.K."/>
            <person name="Emerson J.B."/>
            <person name="Anantharaman K."/>
            <person name="Thomas B.C."/>
            <person name="Malmstrom R."/>
            <person name="Stieglmeier M."/>
            <person name="Klingl A."/>
            <person name="Woyke T."/>
            <person name="Ryan C.M."/>
            <person name="Banfield J.F."/>
        </authorList>
    </citation>
    <scope>NUCLEOTIDE SEQUENCE [LARGE SCALE GENOMIC DNA]</scope>
</reference>
<evidence type="ECO:0000256" key="7">
    <source>
        <dbReference type="ARBA" id="ARBA00022801"/>
    </source>
</evidence>
<keyword evidence="6 14" id="KW-0812">Transmembrane</keyword>
<keyword evidence="9 14" id="KW-0472">Membrane</keyword>
<evidence type="ECO:0000256" key="5">
    <source>
        <dbReference type="ARBA" id="ARBA00022475"/>
    </source>
</evidence>
<evidence type="ECO:0000256" key="9">
    <source>
        <dbReference type="ARBA" id="ARBA00023136"/>
    </source>
</evidence>
<feature type="transmembrane region" description="Helical" evidence="14">
    <location>
        <begin position="220"/>
        <end position="242"/>
    </location>
</feature>
<evidence type="ECO:0000313" key="15">
    <source>
        <dbReference type="EMBL" id="PIX92040.1"/>
    </source>
</evidence>
<evidence type="ECO:0000256" key="8">
    <source>
        <dbReference type="ARBA" id="ARBA00022989"/>
    </source>
</evidence>
<dbReference type="GO" id="GO:0071555">
    <property type="term" value="P:cell wall organization"/>
    <property type="evidence" value="ECO:0007669"/>
    <property type="project" value="UniProtKB-KW"/>
</dbReference>
<protein>
    <recommendedName>
        <fullName evidence="4 14">Undecaprenyl-diphosphatase</fullName>
        <ecNumber evidence="3 14">3.6.1.27</ecNumber>
    </recommendedName>
    <alternativeName>
        <fullName evidence="12 14">Bacitracin resistance protein</fullName>
    </alternativeName>
    <alternativeName>
        <fullName evidence="11 14">Undecaprenyl pyrophosphate phosphatase</fullName>
    </alternativeName>
</protein>
<comment type="catalytic activity">
    <reaction evidence="13 14">
        <text>di-trans,octa-cis-undecaprenyl diphosphate + H2O = di-trans,octa-cis-undecaprenyl phosphate + phosphate + H(+)</text>
        <dbReference type="Rhea" id="RHEA:28094"/>
        <dbReference type="ChEBI" id="CHEBI:15377"/>
        <dbReference type="ChEBI" id="CHEBI:15378"/>
        <dbReference type="ChEBI" id="CHEBI:43474"/>
        <dbReference type="ChEBI" id="CHEBI:58405"/>
        <dbReference type="ChEBI" id="CHEBI:60392"/>
        <dbReference type="EC" id="3.6.1.27"/>
    </reaction>
</comment>
<evidence type="ECO:0000256" key="4">
    <source>
        <dbReference type="ARBA" id="ARBA00021581"/>
    </source>
</evidence>
<feature type="transmembrane region" description="Helical" evidence="14">
    <location>
        <begin position="86"/>
        <end position="107"/>
    </location>
</feature>
<accession>A0A2M7MG26</accession>
<dbReference type="NCBIfam" id="TIGR00753">
    <property type="entry name" value="undec_PP_bacA"/>
    <property type="match status" value="1"/>
</dbReference>